<proteinExistence type="inferred from homology"/>
<keyword evidence="3" id="KW-0645">Protease</keyword>
<accession>A0ABM1Z9G1</accession>
<dbReference type="RefSeq" id="XP_029713702.2">
    <property type="nucleotide sequence ID" value="XM_029857842.2"/>
</dbReference>
<evidence type="ECO:0000313" key="6">
    <source>
        <dbReference type="EnsemblMetazoa" id="AALFPA23_016331.P23818"/>
    </source>
</evidence>
<dbReference type="PANTHER" id="PTHR11963">
    <property type="entry name" value="LEUCINE AMINOPEPTIDASE-RELATED"/>
    <property type="match status" value="1"/>
</dbReference>
<evidence type="ECO:0000256" key="4">
    <source>
        <dbReference type="ARBA" id="ARBA00022801"/>
    </source>
</evidence>
<dbReference type="RefSeq" id="XP_062703028.1">
    <property type="nucleotide sequence ID" value="XM_062847044.1"/>
</dbReference>
<dbReference type="GeneID" id="109409079"/>
<sequence length="516" mass="55941">MAERFLPCKVLQPLTSFDRGYLKDNHYDTVCVIDGSQVPTELANCFAARKSIDEAFDSETCCFKSDALDCRVVYAPVGKLTDFDDVRRYSEAAGKALDRAIKAGAKQPVLVVPSSKDFSEADLVSVLGALAKLYVPLQLREDVPEKRQRFVQIGFFHPDKAKLELIVKEAKAFEAGLFVARDIGGGDPERMAPPRVEQYVSDGVYNSKLIVSSVISDHNVLVKEYPLFAAVNRAAVSVPRHQGRLIFLEYKSGSNPTKTLILVGKGVTYDTGGADIKAGGVMAGMSRDKCGAAAVAGFMKVVEQMQPQDVHVIGVMCMVRNSVGEECYVSDEMITSRAGVRVRVGNTDAEGRMAMADALCQMKERVIAEKMPDAHLFTIATLTGHAVLAVGNHSIVMDNGPARASGHGQLLQEEGEKIGDPFEISILRKEDFEMHSGKCYGEDVLQANNLPSSRTCRGHQSPAAFMMLSTGLDKHGLKSERPIKYSHLDIAGSAGDIPDPPTGAPILALARAHLLR</sequence>
<evidence type="ECO:0000259" key="5">
    <source>
        <dbReference type="PROSITE" id="PS00631"/>
    </source>
</evidence>
<dbReference type="InterPro" id="IPR000819">
    <property type="entry name" value="Peptidase_M17_C"/>
</dbReference>
<dbReference type="EnsemblMetazoa" id="AALFPA23_016331.R23820">
    <property type="protein sequence ID" value="AALFPA23_016331.P23820"/>
    <property type="gene ID" value="AALFPA23_016331"/>
</dbReference>
<evidence type="ECO:0000256" key="1">
    <source>
        <dbReference type="ARBA" id="ARBA00009528"/>
    </source>
</evidence>
<keyword evidence="2" id="KW-0031">Aminopeptidase</keyword>
<reference evidence="6" key="2">
    <citation type="submission" date="2025-05" db="UniProtKB">
        <authorList>
            <consortium name="EnsemblMetazoa"/>
        </authorList>
    </citation>
    <scope>IDENTIFICATION</scope>
    <source>
        <strain evidence="6">Foshan</strain>
    </source>
</reference>
<organism evidence="6 7">
    <name type="scientific">Aedes albopictus</name>
    <name type="common">Asian tiger mosquito</name>
    <name type="synonym">Stegomyia albopicta</name>
    <dbReference type="NCBI Taxonomy" id="7160"/>
    <lineage>
        <taxon>Eukaryota</taxon>
        <taxon>Metazoa</taxon>
        <taxon>Ecdysozoa</taxon>
        <taxon>Arthropoda</taxon>
        <taxon>Hexapoda</taxon>
        <taxon>Insecta</taxon>
        <taxon>Pterygota</taxon>
        <taxon>Neoptera</taxon>
        <taxon>Endopterygota</taxon>
        <taxon>Diptera</taxon>
        <taxon>Nematocera</taxon>
        <taxon>Culicoidea</taxon>
        <taxon>Culicidae</taxon>
        <taxon>Culicinae</taxon>
        <taxon>Aedini</taxon>
        <taxon>Aedes</taxon>
        <taxon>Stegomyia</taxon>
    </lineage>
</organism>
<dbReference type="EnsemblMetazoa" id="AALFPA23_016331.R23819">
    <property type="protein sequence ID" value="AALFPA23_016331.P23819"/>
    <property type="gene ID" value="AALFPA23_016331"/>
</dbReference>
<dbReference type="Proteomes" id="UP000069940">
    <property type="component" value="Unassembled WGS sequence"/>
</dbReference>
<evidence type="ECO:0000313" key="7">
    <source>
        <dbReference type="Proteomes" id="UP000069940"/>
    </source>
</evidence>
<comment type="similarity">
    <text evidence="1">Belongs to the peptidase M17 family.</text>
</comment>
<dbReference type="RefSeq" id="XP_029713698.2">
    <property type="nucleotide sequence ID" value="XM_029857838.2"/>
</dbReference>
<dbReference type="EnsemblMetazoa" id="AALFPA23_016331.R23821">
    <property type="protein sequence ID" value="AALFPA23_016331.P23821"/>
    <property type="gene ID" value="AALFPA23_016331"/>
</dbReference>
<protein>
    <recommendedName>
        <fullName evidence="5">Cytosol aminopeptidase domain-containing protein</fullName>
    </recommendedName>
</protein>
<dbReference type="InterPro" id="IPR011356">
    <property type="entry name" value="Leucine_aapep/pepB"/>
</dbReference>
<name>A0ABM1Z9G1_AEDAL</name>
<dbReference type="EnsemblMetazoa" id="AALFPA23_016331.R23818">
    <property type="protein sequence ID" value="AALFPA23_016331.P23818"/>
    <property type="gene ID" value="AALFPA23_016331"/>
</dbReference>
<dbReference type="RefSeq" id="XP_029713700.2">
    <property type="nucleotide sequence ID" value="XM_029857840.2"/>
</dbReference>
<dbReference type="Gene3D" id="3.40.630.10">
    <property type="entry name" value="Zn peptidases"/>
    <property type="match status" value="1"/>
</dbReference>
<feature type="domain" description="Cytosol aminopeptidase" evidence="5">
    <location>
        <begin position="346"/>
        <end position="353"/>
    </location>
</feature>
<dbReference type="PROSITE" id="PS00631">
    <property type="entry name" value="CYTOSOL_AP"/>
    <property type="match status" value="1"/>
</dbReference>
<dbReference type="PRINTS" id="PR00481">
    <property type="entry name" value="LAMNOPPTDASE"/>
</dbReference>
<dbReference type="SUPFAM" id="SSF53187">
    <property type="entry name" value="Zn-dependent exopeptidases"/>
    <property type="match status" value="1"/>
</dbReference>
<reference evidence="7" key="1">
    <citation type="journal article" date="2015" name="Proc. Natl. Acad. Sci. U.S.A.">
        <title>Genome sequence of the Asian Tiger mosquito, Aedes albopictus, reveals insights into its biology, genetics, and evolution.</title>
        <authorList>
            <person name="Chen X.G."/>
            <person name="Jiang X."/>
            <person name="Gu J."/>
            <person name="Xu M."/>
            <person name="Wu Y."/>
            <person name="Deng Y."/>
            <person name="Zhang C."/>
            <person name="Bonizzoni M."/>
            <person name="Dermauw W."/>
            <person name="Vontas J."/>
            <person name="Armbruster P."/>
            <person name="Huang X."/>
            <person name="Yang Y."/>
            <person name="Zhang H."/>
            <person name="He W."/>
            <person name="Peng H."/>
            <person name="Liu Y."/>
            <person name="Wu K."/>
            <person name="Chen J."/>
            <person name="Lirakis M."/>
            <person name="Topalis P."/>
            <person name="Van Leeuwen T."/>
            <person name="Hall A.B."/>
            <person name="Jiang X."/>
            <person name="Thorpe C."/>
            <person name="Mueller R.L."/>
            <person name="Sun C."/>
            <person name="Waterhouse R.M."/>
            <person name="Yan G."/>
            <person name="Tu Z.J."/>
            <person name="Fang X."/>
            <person name="James A.A."/>
        </authorList>
    </citation>
    <scope>NUCLEOTIDE SEQUENCE [LARGE SCALE GENOMIC DNA]</scope>
    <source>
        <strain evidence="7">Foshan</strain>
    </source>
</reference>
<evidence type="ECO:0000256" key="3">
    <source>
        <dbReference type="ARBA" id="ARBA00022670"/>
    </source>
</evidence>
<keyword evidence="7" id="KW-1185">Reference proteome</keyword>
<evidence type="ECO:0000256" key="2">
    <source>
        <dbReference type="ARBA" id="ARBA00022438"/>
    </source>
</evidence>
<dbReference type="PANTHER" id="PTHR11963:SF48">
    <property type="entry name" value="DIPEPTIDASE B, ISOFORM A"/>
    <property type="match status" value="1"/>
</dbReference>
<keyword evidence="4" id="KW-0378">Hydrolase</keyword>
<dbReference type="Pfam" id="PF00883">
    <property type="entry name" value="Peptidase_M17"/>
    <property type="match status" value="1"/>
</dbReference>